<evidence type="ECO:0000313" key="3">
    <source>
        <dbReference type="EMBL" id="AAV60738.1"/>
    </source>
</evidence>
<dbReference type="InterPro" id="IPR051159">
    <property type="entry name" value="Hexapeptide_acetyltransf"/>
</dbReference>
<sequence>MKFKTIIKASYSIIFLSFQKVLHWEHIKFTAFKNLLSVSTKILIDKSSSVKFAGKICTESNVELKALNGGKLFIAENVFINSNSIVVALDNIHIGSNTLIGPGVLIFDHDHDFEKDKNSGTKNGRHFVTKPIRIESDVWIGGNSVILKGVTIGKGAVIAAGSIVLKDVEPYCLYAGNPAKKIRSY</sequence>
<dbReference type="AlphaFoldDB" id="Q5M498"/>
<protein>
    <submittedName>
        <fullName evidence="3">Exopolysaccharide biosynthesis protein</fullName>
    </submittedName>
</protein>
<evidence type="ECO:0000256" key="1">
    <source>
        <dbReference type="ARBA" id="ARBA00022679"/>
    </source>
</evidence>
<dbReference type="HOGENOM" id="CLU_051638_7_1_9"/>
<accession>Q5M498</accession>
<dbReference type="RefSeq" id="WP_011226036.1">
    <property type="nucleotide sequence ID" value="NC_006448.1"/>
</dbReference>
<dbReference type="Pfam" id="PF14602">
    <property type="entry name" value="Hexapep_2"/>
    <property type="match status" value="1"/>
</dbReference>
<dbReference type="Proteomes" id="UP000001170">
    <property type="component" value="Chromosome"/>
</dbReference>
<keyword evidence="1" id="KW-0808">Transferase</keyword>
<dbReference type="InterPro" id="IPR018357">
    <property type="entry name" value="Hexapep_transf_CS"/>
</dbReference>
<dbReference type="PANTHER" id="PTHR23416">
    <property type="entry name" value="SIALIC ACID SYNTHASE-RELATED"/>
    <property type="match status" value="1"/>
</dbReference>
<evidence type="ECO:0000256" key="2">
    <source>
        <dbReference type="ARBA" id="ARBA00022737"/>
    </source>
</evidence>
<dbReference type="Gene3D" id="2.160.10.10">
    <property type="entry name" value="Hexapeptide repeat proteins"/>
    <property type="match status" value="1"/>
</dbReference>
<dbReference type="eggNOG" id="COG0110">
    <property type="taxonomic scope" value="Bacteria"/>
</dbReference>
<evidence type="ECO:0000313" key="4">
    <source>
        <dbReference type="Proteomes" id="UP000001170"/>
    </source>
</evidence>
<keyword evidence="4" id="KW-1185">Reference proteome</keyword>
<keyword evidence="2" id="KW-0677">Repeat</keyword>
<gene>
    <name evidence="3" type="primary">eps9</name>
    <name evidence="3" type="ordered locus">stu1099</name>
</gene>
<dbReference type="GO" id="GO:0016740">
    <property type="term" value="F:transferase activity"/>
    <property type="evidence" value="ECO:0007669"/>
    <property type="project" value="UniProtKB-KW"/>
</dbReference>
<proteinExistence type="predicted"/>
<dbReference type="KEGG" id="stl:stu1099"/>
<dbReference type="STRING" id="264199.stu1099"/>
<dbReference type="EMBL" id="CP000023">
    <property type="protein sequence ID" value="AAV60738.1"/>
    <property type="molecule type" value="Genomic_DNA"/>
</dbReference>
<dbReference type="CDD" id="cd04647">
    <property type="entry name" value="LbH_MAT_like"/>
    <property type="match status" value="1"/>
</dbReference>
<name>Q5M498_STRT2</name>
<dbReference type="SUPFAM" id="SSF51161">
    <property type="entry name" value="Trimeric LpxA-like enzymes"/>
    <property type="match status" value="1"/>
</dbReference>
<reference evidence="3 4" key="1">
    <citation type="journal article" date="2004" name="Nat. Biotechnol.">
        <title>Complete sequence and comparative genome analysis of the dairy bacterium Streptococcus thermophilus.</title>
        <authorList>
            <person name="Bolotin A."/>
            <person name="Quinquis B."/>
            <person name="Renault P."/>
            <person name="Sorokin A."/>
            <person name="Ehrlich S.D."/>
            <person name="Kulakauskas S."/>
            <person name="Lapidus A."/>
            <person name="Goltsman E."/>
            <person name="Mazur M."/>
            <person name="Pusch G.D."/>
            <person name="Fonstein M."/>
            <person name="Overbeek R."/>
            <person name="Kyprides N."/>
            <person name="Purnelle B."/>
            <person name="Prozzi D."/>
            <person name="Ngui K."/>
            <person name="Masuy D."/>
            <person name="Hancy F."/>
            <person name="Burteau S."/>
            <person name="Boutry M."/>
            <person name="Delcour J."/>
            <person name="Goffeau A."/>
            <person name="Hols P."/>
        </authorList>
    </citation>
    <scope>NUCLEOTIDE SEQUENCE [LARGE SCALE GENOMIC DNA]</scope>
    <source>
        <strain evidence="4">ATCC BAA-250 / LMG 18311</strain>
    </source>
</reference>
<dbReference type="InterPro" id="IPR001451">
    <property type="entry name" value="Hexapep"/>
</dbReference>
<dbReference type="InterPro" id="IPR011004">
    <property type="entry name" value="Trimer_LpxA-like_sf"/>
</dbReference>
<organism evidence="3 4">
    <name type="scientific">Streptococcus thermophilus (strain ATCC BAA-250 / LMG 18311)</name>
    <dbReference type="NCBI Taxonomy" id="264199"/>
    <lineage>
        <taxon>Bacteria</taxon>
        <taxon>Bacillati</taxon>
        <taxon>Bacillota</taxon>
        <taxon>Bacilli</taxon>
        <taxon>Lactobacillales</taxon>
        <taxon>Streptococcaceae</taxon>
        <taxon>Streptococcus</taxon>
    </lineage>
</organism>
<dbReference type="PROSITE" id="PS00101">
    <property type="entry name" value="HEXAPEP_TRANSFERASES"/>
    <property type="match status" value="1"/>
</dbReference>